<comment type="caution">
    <text evidence="3">The sequence shown here is derived from an EMBL/GenBank/DDBJ whole genome shotgun (WGS) entry which is preliminary data.</text>
</comment>
<feature type="compositionally biased region" description="Basic and acidic residues" evidence="2">
    <location>
        <begin position="343"/>
        <end position="359"/>
    </location>
</feature>
<evidence type="ECO:0000256" key="1">
    <source>
        <dbReference type="SAM" id="Coils"/>
    </source>
</evidence>
<accession>A0AAD4MLQ9</accession>
<gene>
    <name evidence="3" type="ORF">DdX_17884</name>
</gene>
<sequence length="375" mass="42906">MPFSTRSTPVSAYVDPKSESIMGETTNKALKQELDESKAEVDAAQTRIKDLEESTCDLEKKLQDAVVQKQQITNELHTLEAKNRETLERIREVEQELSNSEAKTRELEAKFDQTDMGQVIAVMKEKVDKLENGEISRLKNLLDDEKAERVLERQQCEIDAKRMTTQLDAYKERILKKDMEVAKLSNENAKIKRDLSDSQKRLTATEKRIIDTNREQTKLKRDLSDTKKRLTESERRIVDMGNESAKAKREFSDSLEAADKRIADMIKEKEEMAEEMKSWEHLRQLLEEATEYAEGIGKKKAESRDKQSSQDLIIPPRLVPRVPPAAWKRRNFWILDSESNGDSAKKARIDIQNKPEESGAKNATNVASGSKAVVI</sequence>
<keyword evidence="4" id="KW-1185">Reference proteome</keyword>
<dbReference type="Proteomes" id="UP001201812">
    <property type="component" value="Unassembled WGS sequence"/>
</dbReference>
<organism evidence="3 4">
    <name type="scientific">Ditylenchus destructor</name>
    <dbReference type="NCBI Taxonomy" id="166010"/>
    <lineage>
        <taxon>Eukaryota</taxon>
        <taxon>Metazoa</taxon>
        <taxon>Ecdysozoa</taxon>
        <taxon>Nematoda</taxon>
        <taxon>Chromadorea</taxon>
        <taxon>Rhabditida</taxon>
        <taxon>Tylenchina</taxon>
        <taxon>Tylenchomorpha</taxon>
        <taxon>Sphaerularioidea</taxon>
        <taxon>Anguinidae</taxon>
        <taxon>Anguininae</taxon>
        <taxon>Ditylenchus</taxon>
    </lineage>
</organism>
<evidence type="ECO:0000256" key="2">
    <source>
        <dbReference type="SAM" id="MobiDB-lite"/>
    </source>
</evidence>
<protein>
    <submittedName>
        <fullName evidence="3">Laminin-like protein epi-1</fullName>
    </submittedName>
</protein>
<dbReference type="EMBL" id="JAKKPZ010000217">
    <property type="protein sequence ID" value="KAI1698460.1"/>
    <property type="molecule type" value="Genomic_DNA"/>
</dbReference>
<feature type="coiled-coil region" evidence="1">
    <location>
        <begin position="27"/>
        <end position="110"/>
    </location>
</feature>
<feature type="region of interest" description="Disordered" evidence="2">
    <location>
        <begin position="340"/>
        <end position="375"/>
    </location>
</feature>
<evidence type="ECO:0000313" key="3">
    <source>
        <dbReference type="EMBL" id="KAI1698460.1"/>
    </source>
</evidence>
<reference evidence="3" key="1">
    <citation type="submission" date="2022-01" db="EMBL/GenBank/DDBJ databases">
        <title>Genome Sequence Resource for Two Populations of Ditylenchus destructor, the Migratory Endoparasitic Phytonematode.</title>
        <authorList>
            <person name="Zhang H."/>
            <person name="Lin R."/>
            <person name="Xie B."/>
        </authorList>
    </citation>
    <scope>NUCLEOTIDE SEQUENCE</scope>
    <source>
        <strain evidence="3">BazhouSP</strain>
    </source>
</reference>
<keyword evidence="1" id="KW-0175">Coiled coil</keyword>
<proteinExistence type="predicted"/>
<dbReference type="AlphaFoldDB" id="A0AAD4MLQ9"/>
<evidence type="ECO:0000313" key="4">
    <source>
        <dbReference type="Proteomes" id="UP001201812"/>
    </source>
</evidence>
<feature type="coiled-coil region" evidence="1">
    <location>
        <begin position="135"/>
        <end position="289"/>
    </location>
</feature>
<name>A0AAD4MLQ9_9BILA</name>